<feature type="domain" description="Calcineurin-like phosphoesterase" evidence="5">
    <location>
        <begin position="3"/>
        <end position="190"/>
    </location>
</feature>
<dbReference type="AlphaFoldDB" id="A0A4R7SY30"/>
<comment type="similarity">
    <text evidence="4">Belongs to the cyclic nucleotide phosphodiesterase class-III family.</text>
</comment>
<dbReference type="PANTHER" id="PTHR42988">
    <property type="entry name" value="PHOSPHOHYDROLASE"/>
    <property type="match status" value="1"/>
</dbReference>
<sequence>MFVIAHLSDPHLDGSADARDRLRQVTAYLREFSRPVDVVLVTGDLADHGLAEEYAEFAAELALDVPVLALPGNHDVSAPLRTGLASYVGTPAGSGHPVHQVHDVGAARFVLLDTSVPGEDYGLLSEESLAWLSDVLDEPVDGPLFVAFHHPPNKLDHPVLDQWILKSGDAFADVLRGKPITALLAGHVHNGVATTFAGHPLLVAPGTRSTAPLPFEPAAAAGLVDLAAPTGLALHLHTPDQPLVTLYRFLPSTWS</sequence>
<dbReference type="RefSeq" id="WP_133983945.1">
    <property type="nucleotide sequence ID" value="NZ_SOCE01000002.1"/>
</dbReference>
<keyword evidence="1" id="KW-0479">Metal-binding</keyword>
<evidence type="ECO:0000256" key="2">
    <source>
        <dbReference type="ARBA" id="ARBA00022801"/>
    </source>
</evidence>
<accession>A0A4R7SY30</accession>
<reference evidence="6 7" key="1">
    <citation type="submission" date="2019-03" db="EMBL/GenBank/DDBJ databases">
        <title>Genomic Encyclopedia of Type Strains, Phase III (KMG-III): the genomes of soil and plant-associated and newly described type strains.</title>
        <authorList>
            <person name="Whitman W."/>
        </authorList>
    </citation>
    <scope>NUCLEOTIDE SEQUENCE [LARGE SCALE GENOMIC DNA]</scope>
    <source>
        <strain evidence="6 7">VKM Ac-2575</strain>
    </source>
</reference>
<organism evidence="6 7">
    <name type="scientific">Kribbella voronezhensis</name>
    <dbReference type="NCBI Taxonomy" id="2512212"/>
    <lineage>
        <taxon>Bacteria</taxon>
        <taxon>Bacillati</taxon>
        <taxon>Actinomycetota</taxon>
        <taxon>Actinomycetes</taxon>
        <taxon>Propionibacteriales</taxon>
        <taxon>Kribbellaceae</taxon>
        <taxon>Kribbella</taxon>
    </lineage>
</organism>
<evidence type="ECO:0000256" key="4">
    <source>
        <dbReference type="ARBA" id="ARBA00025742"/>
    </source>
</evidence>
<keyword evidence="2" id="KW-0378">Hydrolase</keyword>
<dbReference type="PANTHER" id="PTHR42988:SF2">
    <property type="entry name" value="CYCLIC NUCLEOTIDE PHOSPHODIESTERASE CBUA0032-RELATED"/>
    <property type="match status" value="1"/>
</dbReference>
<dbReference type="InterPro" id="IPR004843">
    <property type="entry name" value="Calcineurin-like_PHP"/>
</dbReference>
<evidence type="ECO:0000256" key="3">
    <source>
        <dbReference type="ARBA" id="ARBA00023004"/>
    </source>
</evidence>
<dbReference type="Gene3D" id="3.60.21.10">
    <property type="match status" value="1"/>
</dbReference>
<gene>
    <name evidence="6" type="ORF">EV138_6753</name>
</gene>
<comment type="caution">
    <text evidence="6">The sequence shown here is derived from an EMBL/GenBank/DDBJ whole genome shotgun (WGS) entry which is preliminary data.</text>
</comment>
<keyword evidence="7" id="KW-1185">Reference proteome</keyword>
<dbReference type="Proteomes" id="UP000295151">
    <property type="component" value="Unassembled WGS sequence"/>
</dbReference>
<name>A0A4R7SY30_9ACTN</name>
<evidence type="ECO:0000259" key="5">
    <source>
        <dbReference type="Pfam" id="PF00149"/>
    </source>
</evidence>
<evidence type="ECO:0000313" key="7">
    <source>
        <dbReference type="Proteomes" id="UP000295151"/>
    </source>
</evidence>
<dbReference type="EMBL" id="SOCE01000002">
    <property type="protein sequence ID" value="TDU84282.1"/>
    <property type="molecule type" value="Genomic_DNA"/>
</dbReference>
<dbReference type="Pfam" id="PF00149">
    <property type="entry name" value="Metallophos"/>
    <property type="match status" value="1"/>
</dbReference>
<evidence type="ECO:0000313" key="6">
    <source>
        <dbReference type="EMBL" id="TDU84282.1"/>
    </source>
</evidence>
<evidence type="ECO:0000256" key="1">
    <source>
        <dbReference type="ARBA" id="ARBA00022723"/>
    </source>
</evidence>
<keyword evidence="3" id="KW-0408">Iron</keyword>
<protein>
    <submittedName>
        <fullName evidence="6">3',5'-cyclic AMP phosphodiesterase CpdA</fullName>
    </submittedName>
</protein>
<dbReference type="GO" id="GO:0016787">
    <property type="term" value="F:hydrolase activity"/>
    <property type="evidence" value="ECO:0007669"/>
    <property type="project" value="UniProtKB-KW"/>
</dbReference>
<dbReference type="GO" id="GO:0046872">
    <property type="term" value="F:metal ion binding"/>
    <property type="evidence" value="ECO:0007669"/>
    <property type="project" value="UniProtKB-KW"/>
</dbReference>
<dbReference type="OrthoDB" id="5241795at2"/>
<dbReference type="InterPro" id="IPR050884">
    <property type="entry name" value="CNP_phosphodiesterase-III"/>
</dbReference>
<dbReference type="SUPFAM" id="SSF56300">
    <property type="entry name" value="Metallo-dependent phosphatases"/>
    <property type="match status" value="1"/>
</dbReference>
<proteinExistence type="inferred from homology"/>
<dbReference type="InterPro" id="IPR029052">
    <property type="entry name" value="Metallo-depent_PP-like"/>
</dbReference>